<comment type="catalytic activity">
    <reaction evidence="1">
        <text>GDP-alpha-D-mannose + H2O = alpha-D-mannose 1-phosphate + GMP + 2 H(+)</text>
        <dbReference type="Rhea" id="RHEA:27978"/>
        <dbReference type="ChEBI" id="CHEBI:15377"/>
        <dbReference type="ChEBI" id="CHEBI:15378"/>
        <dbReference type="ChEBI" id="CHEBI:57527"/>
        <dbReference type="ChEBI" id="CHEBI:58115"/>
        <dbReference type="ChEBI" id="CHEBI:58409"/>
    </reaction>
</comment>
<dbReference type="PROSITE" id="PS51462">
    <property type="entry name" value="NUDIX"/>
    <property type="match status" value="1"/>
</dbReference>
<comment type="subunit">
    <text evidence="4">Homodimer.</text>
</comment>
<comment type="cofactor">
    <cofactor evidence="2">
        <name>Mg(2+)</name>
        <dbReference type="ChEBI" id="CHEBI:18420"/>
    </cofactor>
</comment>
<dbReference type="EMBL" id="JBFOCI010000001">
    <property type="protein sequence ID" value="MEW9805283.1"/>
    <property type="molecule type" value="Genomic_DNA"/>
</dbReference>
<dbReference type="SUPFAM" id="SSF55811">
    <property type="entry name" value="Nudix"/>
    <property type="match status" value="1"/>
</dbReference>
<protein>
    <recommendedName>
        <fullName evidence="5">GDP-mannose pyrophosphatase</fullName>
    </recommendedName>
    <alternativeName>
        <fullName evidence="7">GDP-mannose hydrolase</fullName>
    </alternativeName>
    <alternativeName>
        <fullName evidence="8">GDPMK</fullName>
    </alternativeName>
</protein>
<evidence type="ECO:0000256" key="8">
    <source>
        <dbReference type="ARBA" id="ARBA00032272"/>
    </source>
</evidence>
<dbReference type="InterPro" id="IPR015797">
    <property type="entry name" value="NUDIX_hydrolase-like_dom_sf"/>
</dbReference>
<evidence type="ECO:0000256" key="4">
    <source>
        <dbReference type="ARBA" id="ARBA00011738"/>
    </source>
</evidence>
<comment type="caution">
    <text evidence="10">The sequence shown here is derived from an EMBL/GenBank/DDBJ whole genome shotgun (WGS) entry which is preliminary data.</text>
</comment>
<evidence type="ECO:0000256" key="5">
    <source>
        <dbReference type="ARBA" id="ARBA00016377"/>
    </source>
</evidence>
<evidence type="ECO:0000256" key="6">
    <source>
        <dbReference type="ARBA" id="ARBA00022801"/>
    </source>
</evidence>
<dbReference type="InterPro" id="IPR000086">
    <property type="entry name" value="NUDIX_hydrolase_dom"/>
</dbReference>
<keyword evidence="6" id="KW-0378">Hydrolase</keyword>
<gene>
    <name evidence="10" type="ORF">ABUE31_04685</name>
</gene>
<dbReference type="CDD" id="cd24157">
    <property type="entry name" value="NUDIX_GDPMK"/>
    <property type="match status" value="1"/>
</dbReference>
<comment type="similarity">
    <text evidence="3">Belongs to the Nudix hydrolase family. NudK subfamily.</text>
</comment>
<evidence type="ECO:0000313" key="11">
    <source>
        <dbReference type="Proteomes" id="UP001556196"/>
    </source>
</evidence>
<feature type="domain" description="Nudix hydrolase" evidence="9">
    <location>
        <begin position="43"/>
        <end position="181"/>
    </location>
</feature>
<keyword evidence="11" id="KW-1185">Reference proteome</keyword>
<dbReference type="RefSeq" id="WP_367722324.1">
    <property type="nucleotide sequence ID" value="NZ_JBFOCH010000013.1"/>
</dbReference>
<organism evidence="10 11">
    <name type="scientific">Mesorhizobium marinum</name>
    <dbReference type="NCBI Taxonomy" id="3228790"/>
    <lineage>
        <taxon>Bacteria</taxon>
        <taxon>Pseudomonadati</taxon>
        <taxon>Pseudomonadota</taxon>
        <taxon>Alphaproteobacteria</taxon>
        <taxon>Hyphomicrobiales</taxon>
        <taxon>Phyllobacteriaceae</taxon>
        <taxon>Mesorhizobium</taxon>
    </lineage>
</organism>
<sequence>MQDRIRVKSVELLSDDWARLTKTTFDYRRNDGRWETQVRQTYDRGDGAVILPFDSGRSTVLLVRQFRYPAFVSGHAEQLIEACAGLLDENDPETAIRKEAEEELGYRLRGLRRLYAPYMSPGSVTERLTFFLADYTPADRISEGGGAAEEGEDIEVLEMTLDEALRQVRDGAIIDAKTIMLLQQLKLELLESGR</sequence>
<dbReference type="NCBIfam" id="TIGR00052">
    <property type="entry name" value="nudix-type nucleoside diphosphatase, YffH/AdpP family"/>
    <property type="match status" value="1"/>
</dbReference>
<reference evidence="10 11" key="1">
    <citation type="submission" date="2024-06" db="EMBL/GenBank/DDBJ databases">
        <authorList>
            <person name="Tuo L."/>
        </authorList>
    </citation>
    <scope>NUCLEOTIDE SEQUENCE [LARGE SCALE GENOMIC DNA]</scope>
    <source>
        <strain evidence="10 11">ZMM04-5</strain>
    </source>
</reference>
<evidence type="ECO:0000313" key="10">
    <source>
        <dbReference type="EMBL" id="MEW9805283.1"/>
    </source>
</evidence>
<name>A0ABV3QWD9_9HYPH</name>
<dbReference type="PANTHER" id="PTHR11839">
    <property type="entry name" value="UDP/ADP-SUGAR PYROPHOSPHATASE"/>
    <property type="match status" value="1"/>
</dbReference>
<evidence type="ECO:0000256" key="3">
    <source>
        <dbReference type="ARBA" id="ARBA00007275"/>
    </source>
</evidence>
<evidence type="ECO:0000259" key="9">
    <source>
        <dbReference type="PROSITE" id="PS51462"/>
    </source>
</evidence>
<dbReference type="Proteomes" id="UP001556196">
    <property type="component" value="Unassembled WGS sequence"/>
</dbReference>
<accession>A0ABV3QWD9</accession>
<evidence type="ECO:0000256" key="1">
    <source>
        <dbReference type="ARBA" id="ARBA00000847"/>
    </source>
</evidence>
<evidence type="ECO:0000256" key="7">
    <source>
        <dbReference type="ARBA" id="ARBA00032162"/>
    </source>
</evidence>
<evidence type="ECO:0000256" key="2">
    <source>
        <dbReference type="ARBA" id="ARBA00001946"/>
    </source>
</evidence>
<dbReference type="InterPro" id="IPR004385">
    <property type="entry name" value="NDP_pyrophosphatase"/>
</dbReference>
<proteinExistence type="inferred from homology"/>
<dbReference type="Gene3D" id="3.90.79.10">
    <property type="entry name" value="Nucleoside Triphosphate Pyrophosphohydrolase"/>
    <property type="match status" value="1"/>
</dbReference>
<dbReference type="Pfam" id="PF00293">
    <property type="entry name" value="NUDIX"/>
    <property type="match status" value="1"/>
</dbReference>
<dbReference type="PANTHER" id="PTHR11839:SF18">
    <property type="entry name" value="NUDIX HYDROLASE DOMAIN-CONTAINING PROTEIN"/>
    <property type="match status" value="1"/>
</dbReference>